<accession>A0A7R9C2F8</accession>
<name>A0A7R9C2F8_9CRUS</name>
<feature type="region of interest" description="Disordered" evidence="1">
    <location>
        <begin position="75"/>
        <end position="103"/>
    </location>
</feature>
<proteinExistence type="predicted"/>
<dbReference type="AlphaFoldDB" id="A0A7R9C2F8"/>
<evidence type="ECO:0000256" key="1">
    <source>
        <dbReference type="SAM" id="MobiDB-lite"/>
    </source>
</evidence>
<evidence type="ECO:0000313" key="3">
    <source>
        <dbReference type="Proteomes" id="UP000678499"/>
    </source>
</evidence>
<keyword evidence="3" id="KW-1185">Reference proteome</keyword>
<dbReference type="OrthoDB" id="1856718at2759"/>
<organism evidence="2">
    <name type="scientific">Notodromas monacha</name>
    <dbReference type="NCBI Taxonomy" id="399045"/>
    <lineage>
        <taxon>Eukaryota</taxon>
        <taxon>Metazoa</taxon>
        <taxon>Ecdysozoa</taxon>
        <taxon>Arthropoda</taxon>
        <taxon>Crustacea</taxon>
        <taxon>Oligostraca</taxon>
        <taxon>Ostracoda</taxon>
        <taxon>Podocopa</taxon>
        <taxon>Podocopida</taxon>
        <taxon>Cypridocopina</taxon>
        <taxon>Cypridoidea</taxon>
        <taxon>Cyprididae</taxon>
        <taxon>Notodromas</taxon>
    </lineage>
</organism>
<evidence type="ECO:0000313" key="2">
    <source>
        <dbReference type="EMBL" id="CAD7285954.1"/>
    </source>
</evidence>
<reference evidence="2" key="1">
    <citation type="submission" date="2020-11" db="EMBL/GenBank/DDBJ databases">
        <authorList>
            <person name="Tran Van P."/>
        </authorList>
    </citation>
    <scope>NUCLEOTIDE SEQUENCE</scope>
</reference>
<dbReference type="EMBL" id="CAJPEX010031988">
    <property type="protein sequence ID" value="CAG0926106.1"/>
    <property type="molecule type" value="Genomic_DNA"/>
</dbReference>
<sequence>MSKFSAASIGQEIAQALEIPGSRKTPKTINHNSERKGMLISILKKLYHDFRMTGASGAHEFLIDEEVFWDQHLAHRSSGSANDSSKPKGAGKKSRVLMDCSPS</sequence>
<gene>
    <name evidence="2" type="ORF">NMOB1V02_LOCUS13556</name>
</gene>
<dbReference type="EMBL" id="OA914025">
    <property type="protein sequence ID" value="CAD7285954.1"/>
    <property type="molecule type" value="Genomic_DNA"/>
</dbReference>
<protein>
    <submittedName>
        <fullName evidence="2">Uncharacterized protein</fullName>
    </submittedName>
</protein>
<dbReference type="Proteomes" id="UP000678499">
    <property type="component" value="Unassembled WGS sequence"/>
</dbReference>